<dbReference type="EMBL" id="JACAGB010000022">
    <property type="protein sequence ID" value="KAF6309056.1"/>
    <property type="molecule type" value="Genomic_DNA"/>
</dbReference>
<proteinExistence type="predicted"/>
<name>A0A7J7U8G1_PIPKU</name>
<sequence length="156" mass="16621">MIIISQRPNRPGMRGPTPCTPHPPGHSAAPLPSFYCSGPTLCPAQPSPSGLPRAADRPPPSSMGRFSPARPTPAAGPAPGFPREAGCRPGLGRFPTDQLRVASVRPGACPGRCTSEFRSWLGLRPTHRPAPSESCLELLWVHRLTCPTLSRLLVTH</sequence>
<feature type="region of interest" description="Disordered" evidence="1">
    <location>
        <begin position="46"/>
        <end position="93"/>
    </location>
</feature>
<evidence type="ECO:0000313" key="2">
    <source>
        <dbReference type="EMBL" id="KAF6309056.1"/>
    </source>
</evidence>
<protein>
    <submittedName>
        <fullName evidence="2">Uncharacterized protein</fullName>
    </submittedName>
</protein>
<evidence type="ECO:0000313" key="3">
    <source>
        <dbReference type="Proteomes" id="UP000558488"/>
    </source>
</evidence>
<dbReference type="AlphaFoldDB" id="A0A7J7U8G1"/>
<dbReference type="Proteomes" id="UP000558488">
    <property type="component" value="Unassembled WGS sequence"/>
</dbReference>
<feature type="compositionally biased region" description="Pro residues" evidence="1">
    <location>
        <begin position="70"/>
        <end position="80"/>
    </location>
</feature>
<feature type="region of interest" description="Disordered" evidence="1">
    <location>
        <begin position="1"/>
        <end position="25"/>
    </location>
</feature>
<keyword evidence="3" id="KW-1185">Reference proteome</keyword>
<reference evidence="2 3" key="1">
    <citation type="journal article" date="2020" name="Nature">
        <title>Six reference-quality genomes reveal evolution of bat adaptations.</title>
        <authorList>
            <person name="Jebb D."/>
            <person name="Huang Z."/>
            <person name="Pippel M."/>
            <person name="Hughes G.M."/>
            <person name="Lavrichenko K."/>
            <person name="Devanna P."/>
            <person name="Winkler S."/>
            <person name="Jermiin L.S."/>
            <person name="Skirmuntt E.C."/>
            <person name="Katzourakis A."/>
            <person name="Burkitt-Gray L."/>
            <person name="Ray D.A."/>
            <person name="Sullivan K.A.M."/>
            <person name="Roscito J.G."/>
            <person name="Kirilenko B.M."/>
            <person name="Davalos L.M."/>
            <person name="Corthals A.P."/>
            <person name="Power M.L."/>
            <person name="Jones G."/>
            <person name="Ransome R.D."/>
            <person name="Dechmann D.K.N."/>
            <person name="Locatelli A.G."/>
            <person name="Puechmaille S.J."/>
            <person name="Fedrigo O."/>
            <person name="Jarvis E.D."/>
            <person name="Hiller M."/>
            <person name="Vernes S.C."/>
            <person name="Myers E.W."/>
            <person name="Teeling E.C."/>
        </authorList>
    </citation>
    <scope>NUCLEOTIDE SEQUENCE [LARGE SCALE GENOMIC DNA]</scope>
    <source>
        <strain evidence="2">MPipKuh1</strain>
        <tissue evidence="2">Flight muscle</tissue>
    </source>
</reference>
<comment type="caution">
    <text evidence="2">The sequence shown here is derived from an EMBL/GenBank/DDBJ whole genome shotgun (WGS) entry which is preliminary data.</text>
</comment>
<organism evidence="2 3">
    <name type="scientific">Pipistrellus kuhlii</name>
    <name type="common">Kuhl's pipistrelle</name>
    <dbReference type="NCBI Taxonomy" id="59472"/>
    <lineage>
        <taxon>Eukaryota</taxon>
        <taxon>Metazoa</taxon>
        <taxon>Chordata</taxon>
        <taxon>Craniata</taxon>
        <taxon>Vertebrata</taxon>
        <taxon>Euteleostomi</taxon>
        <taxon>Mammalia</taxon>
        <taxon>Eutheria</taxon>
        <taxon>Laurasiatheria</taxon>
        <taxon>Chiroptera</taxon>
        <taxon>Yangochiroptera</taxon>
        <taxon>Vespertilionidae</taxon>
        <taxon>Pipistrellus</taxon>
    </lineage>
</organism>
<accession>A0A7J7U8G1</accession>
<gene>
    <name evidence="2" type="ORF">mPipKuh1_009168</name>
</gene>
<evidence type="ECO:0000256" key="1">
    <source>
        <dbReference type="SAM" id="MobiDB-lite"/>
    </source>
</evidence>